<gene>
    <name evidence="2" type="ORF">Cs308_0656</name>
</gene>
<dbReference type="RefSeq" id="WP_066482470.1">
    <property type="nucleotide sequence ID" value="NZ_CP014639.1"/>
</dbReference>
<dbReference type="OrthoDB" id="18892at2"/>
<dbReference type="KEGG" id="csaz:Cs308_0656"/>
<name>A0A1A9HY26_9CHLA</name>
<evidence type="ECO:0000313" key="3">
    <source>
        <dbReference type="Proteomes" id="UP000078162"/>
    </source>
</evidence>
<organism evidence="2 3">
    <name type="scientific">Candidatus Chlamydia sanziniae</name>
    <dbReference type="NCBI Taxonomy" id="1806891"/>
    <lineage>
        <taxon>Bacteria</taxon>
        <taxon>Pseudomonadati</taxon>
        <taxon>Chlamydiota</taxon>
        <taxon>Chlamydiia</taxon>
        <taxon>Chlamydiales</taxon>
        <taxon>Chlamydiaceae</taxon>
        <taxon>Chlamydia/Chlamydophila group</taxon>
        <taxon>Chlamydia</taxon>
    </lineage>
</organism>
<dbReference type="SUPFAM" id="SSF56784">
    <property type="entry name" value="HAD-like"/>
    <property type="match status" value="1"/>
</dbReference>
<dbReference type="PATRIC" id="fig|1806891.3.peg.646"/>
<keyword evidence="3" id="KW-1185">Reference proteome</keyword>
<sequence length="262" mass="29852">MKFCIFFVLGCPSFLFGIDVHYIEVKSIHQVAGDILHDKADFCLILDLDDTLLQGGEALSHSLWQQKTIEQFQKLGLTEREAWETVTPYWIEIQHMGSVKPIEPTMSLLISKLQDQGKAIFAYTERPKTTKDLTLKQLQAVSVSLEATAPQLKLSLPDQLLYHSGVLFSEELHKGPGLQCFLEGLILLPKKIIYIDNNKENVMRIGELCRNYGIVYFGIIYKAQQFSSPIYLPEIAKIQYTYSKKLLSNDAAALLLRHQMEE</sequence>
<accession>A0A1A9HY26</accession>
<evidence type="ECO:0000256" key="1">
    <source>
        <dbReference type="ARBA" id="ARBA00022729"/>
    </source>
</evidence>
<reference evidence="2 3" key="1">
    <citation type="submission" date="2016-03" db="EMBL/GenBank/DDBJ databases">
        <title>Culture-independent genomics supports pathogen discovery for uncultivable bacteria within the genus Chlamydia.</title>
        <authorList>
            <person name="Taylor-Brown A."/>
            <person name="Bachmann N.L."/>
            <person name="Borel N."/>
            <person name="Polkinghorne A."/>
        </authorList>
    </citation>
    <scope>NUCLEOTIDE SEQUENCE [LARGE SCALE GENOMIC DNA]</scope>
    <source>
        <strain evidence="2 3">2742-308</strain>
    </source>
</reference>
<dbReference type="InterPro" id="IPR023214">
    <property type="entry name" value="HAD_sf"/>
</dbReference>
<keyword evidence="1" id="KW-0732">Signal</keyword>
<dbReference type="STRING" id="1806891.Cs308_0656"/>
<protein>
    <submittedName>
        <fullName evidence="2">Uncharacterized protein</fullName>
    </submittedName>
</protein>
<dbReference type="InterPro" id="IPR022565">
    <property type="entry name" value="DUF2608"/>
</dbReference>
<dbReference type="EMBL" id="CP014639">
    <property type="protein sequence ID" value="ANH78826.1"/>
    <property type="molecule type" value="Genomic_DNA"/>
</dbReference>
<dbReference type="Proteomes" id="UP000078162">
    <property type="component" value="Chromosome"/>
</dbReference>
<dbReference type="AlphaFoldDB" id="A0A1A9HY26"/>
<proteinExistence type="predicted"/>
<dbReference type="Gene3D" id="3.40.50.1000">
    <property type="entry name" value="HAD superfamily/HAD-like"/>
    <property type="match status" value="1"/>
</dbReference>
<dbReference type="Pfam" id="PF11019">
    <property type="entry name" value="DUF2608"/>
    <property type="match status" value="1"/>
</dbReference>
<evidence type="ECO:0000313" key="2">
    <source>
        <dbReference type="EMBL" id="ANH78826.1"/>
    </source>
</evidence>
<dbReference type="InterPro" id="IPR036412">
    <property type="entry name" value="HAD-like_sf"/>
</dbReference>